<dbReference type="Gene3D" id="3.40.710.10">
    <property type="entry name" value="DD-peptidase/beta-lactamase superfamily"/>
    <property type="match status" value="1"/>
</dbReference>
<comment type="caution">
    <text evidence="3">The sequence shown here is derived from an EMBL/GenBank/DDBJ whole genome shotgun (WGS) entry which is preliminary data.</text>
</comment>
<reference evidence="3 4" key="1">
    <citation type="submission" date="2015-10" db="EMBL/GenBank/DDBJ databases">
        <title>Draft genome sequence of pyrrolomycin-producing Streptomyces vitaminophilus.</title>
        <authorList>
            <person name="Graham D.E."/>
            <person name="Mahan K.M."/>
            <person name="Klingeman D.M."/>
            <person name="Hettich R.L."/>
            <person name="Parry R.J."/>
        </authorList>
    </citation>
    <scope>NUCLEOTIDE SEQUENCE [LARGE SCALE GENOMIC DNA]</scope>
    <source>
        <strain evidence="3 4">ATCC 31673</strain>
    </source>
</reference>
<dbReference type="eggNOG" id="COG1680">
    <property type="taxonomic scope" value="Bacteria"/>
</dbReference>
<organism evidence="3 4">
    <name type="scientific">Wenjunlia vitaminophila</name>
    <name type="common">Streptomyces vitaminophilus</name>
    <dbReference type="NCBI Taxonomy" id="76728"/>
    <lineage>
        <taxon>Bacteria</taxon>
        <taxon>Bacillati</taxon>
        <taxon>Actinomycetota</taxon>
        <taxon>Actinomycetes</taxon>
        <taxon>Kitasatosporales</taxon>
        <taxon>Streptomycetaceae</taxon>
        <taxon>Wenjunlia</taxon>
    </lineage>
</organism>
<accession>A0A0T6LNS6</accession>
<evidence type="ECO:0000313" key="3">
    <source>
        <dbReference type="EMBL" id="KRV47503.1"/>
    </source>
</evidence>
<dbReference type="STRING" id="76728.AQ490_06270"/>
<dbReference type="Proteomes" id="UP000050867">
    <property type="component" value="Unassembled WGS sequence"/>
</dbReference>
<dbReference type="EMBL" id="LLZU01000036">
    <property type="protein sequence ID" value="KRV47503.1"/>
    <property type="molecule type" value="Genomic_DNA"/>
</dbReference>
<dbReference type="PANTHER" id="PTHR46825">
    <property type="entry name" value="D-ALANYL-D-ALANINE-CARBOXYPEPTIDASE/ENDOPEPTIDASE AMPH"/>
    <property type="match status" value="1"/>
</dbReference>
<name>A0A0T6LNS6_WENVI</name>
<feature type="region of interest" description="Disordered" evidence="1">
    <location>
        <begin position="1"/>
        <end position="31"/>
    </location>
</feature>
<evidence type="ECO:0000313" key="4">
    <source>
        <dbReference type="Proteomes" id="UP000050867"/>
    </source>
</evidence>
<gene>
    <name evidence="3" type="ORF">AQ490_06270</name>
</gene>
<dbReference type="SUPFAM" id="SSF56601">
    <property type="entry name" value="beta-lactamase/transpeptidase-like"/>
    <property type="match status" value="1"/>
</dbReference>
<proteinExistence type="predicted"/>
<evidence type="ECO:0000259" key="2">
    <source>
        <dbReference type="Pfam" id="PF00144"/>
    </source>
</evidence>
<dbReference type="InterPro" id="IPR050491">
    <property type="entry name" value="AmpC-like"/>
</dbReference>
<dbReference type="Pfam" id="PF00144">
    <property type="entry name" value="Beta-lactamase"/>
    <property type="match status" value="1"/>
</dbReference>
<dbReference type="InterPro" id="IPR012338">
    <property type="entry name" value="Beta-lactam/transpept-like"/>
</dbReference>
<feature type="domain" description="Beta-lactamase-related" evidence="2">
    <location>
        <begin position="81"/>
        <end position="394"/>
    </location>
</feature>
<dbReference type="AlphaFoldDB" id="A0A0T6LNS6"/>
<dbReference type="InterPro" id="IPR001466">
    <property type="entry name" value="Beta-lactam-related"/>
</dbReference>
<keyword evidence="4" id="KW-1185">Reference proteome</keyword>
<protein>
    <recommendedName>
        <fullName evidence="2">Beta-lactamase-related domain-containing protein</fullName>
    </recommendedName>
</protein>
<dbReference type="PANTHER" id="PTHR46825:SF7">
    <property type="entry name" value="D-ALANYL-D-ALANINE CARBOXYPEPTIDASE"/>
    <property type="match status" value="1"/>
</dbReference>
<evidence type="ECO:0000256" key="1">
    <source>
        <dbReference type="SAM" id="MobiDB-lite"/>
    </source>
</evidence>
<sequence>MTAAAAPPPDGDHHRSVNRRTSSPAVEGIPMHRPPLLTAVLRGLALVLGLGLLCPPASAAGGQGGVAGRPGGGGGLLSVLEEAVQQGSPGALAQSRRGSHVRNLAAGVADIRTGERPRAPMRFRIGSVTKTFVATAVLQLVADHRLRLDETVADVLPGVVDRNGNDGSAITIRMLLNDTSGLYEYTQDPRVEQIVLRDPAHCFTPRELVDIAVDHPPVFAPGTSWEYSNTNYSLLAMVIEKVTGQSYGDRITRRILRPLGLAATSFPGCSPRLPRPRLHGYTKPDTAGPEIQDVTDYNPSFAAGNGDMISTVGDLNRFDSALLGGRLLPERLLRMMLTPTPGSFPNTDAFRYGFGVVIARTACGVTVYGNAGSIQGYETWMSGTRSGRHTMSLALNNDWLDPTDTILQAITAEFCARRATGH</sequence>